<dbReference type="EMBL" id="JADXDR010000185">
    <property type="protein sequence ID" value="KAI7836487.1"/>
    <property type="molecule type" value="Genomic_DNA"/>
</dbReference>
<evidence type="ECO:0000313" key="3">
    <source>
        <dbReference type="Proteomes" id="UP001205105"/>
    </source>
</evidence>
<evidence type="ECO:0008006" key="4">
    <source>
        <dbReference type="Google" id="ProtNLM"/>
    </source>
</evidence>
<reference evidence="2" key="1">
    <citation type="submission" date="2020-11" db="EMBL/GenBank/DDBJ databases">
        <title>Chlorella ohadii genome sequencing and assembly.</title>
        <authorList>
            <person name="Murik O."/>
            <person name="Treves H."/>
            <person name="Kedem I."/>
            <person name="Shotland Y."/>
            <person name="Kaplan A."/>
        </authorList>
    </citation>
    <scope>NUCLEOTIDE SEQUENCE</scope>
    <source>
        <strain evidence="2">1</strain>
    </source>
</reference>
<organism evidence="2 3">
    <name type="scientific">Chlorella ohadii</name>
    <dbReference type="NCBI Taxonomy" id="2649997"/>
    <lineage>
        <taxon>Eukaryota</taxon>
        <taxon>Viridiplantae</taxon>
        <taxon>Chlorophyta</taxon>
        <taxon>core chlorophytes</taxon>
        <taxon>Trebouxiophyceae</taxon>
        <taxon>Chlorellales</taxon>
        <taxon>Chlorellaceae</taxon>
        <taxon>Chlorella clade</taxon>
        <taxon>Chlorella</taxon>
    </lineage>
</organism>
<protein>
    <recommendedName>
        <fullName evidence="4">Protein SirB1 N-terminal domain-containing protein</fullName>
    </recommendedName>
</protein>
<comment type="caution">
    <text evidence="2">The sequence shown here is derived from an EMBL/GenBank/DDBJ whole genome shotgun (WGS) entry which is preliminary data.</text>
</comment>
<name>A0AAD5DF51_9CHLO</name>
<evidence type="ECO:0000313" key="2">
    <source>
        <dbReference type="EMBL" id="KAI7836487.1"/>
    </source>
</evidence>
<gene>
    <name evidence="2" type="ORF">COHA_009639</name>
</gene>
<evidence type="ECO:0000256" key="1">
    <source>
        <dbReference type="SAM" id="MobiDB-lite"/>
    </source>
</evidence>
<dbReference type="Proteomes" id="UP001205105">
    <property type="component" value="Unassembled WGS sequence"/>
</dbReference>
<dbReference type="AlphaFoldDB" id="A0AAD5DF51"/>
<feature type="region of interest" description="Disordered" evidence="1">
    <location>
        <begin position="116"/>
        <end position="169"/>
    </location>
</feature>
<dbReference type="PANTHER" id="PTHR31350">
    <property type="entry name" value="SI:DKEY-261L7.2"/>
    <property type="match status" value="1"/>
</dbReference>
<accession>A0AAD5DF51</accession>
<feature type="compositionally biased region" description="Low complexity" evidence="1">
    <location>
        <begin position="154"/>
        <end position="169"/>
    </location>
</feature>
<sequence length="490" mass="52526">MAARAEQHPDRRHEQLTSGVEELRDVEADPRYRRVDYSTLHAYEARQAFLRCIQQGEGLLELSAAALHIAAEDDALVSHSTVKLPVPSYQQRLQRMANELASQYLPAALQRWEQQAAAGAEDAGGGELSSSANPSGGSRQAGGSSTDGSGGSGSVDASSDGSSDGSSGRGAALLREIQRYLFEVQGFKVPGYGRSNLPDRAIVDHPGTWESAGHAYLNEVLVTKRGIPAALAIILADLVRRLLLLGAIDFAVKVDCRDLGRPPVPQILPGVRRASVVRSDGTVLNTCTSEALAEVLRFLKRCYWPFAWDFNSGGFASAAGVFLEGEQDGEMEAISRTAKHRLERGIWTSPGAGDIRRAVAACERLVLLCGEACPWERRDLAVLYMHLGQFREAKAELLAFSRSPFPSSAWPSFAAGAATAAGLPPSFAITPTGAVVGAGGQSLREQQLTDRLLQLLTEVEAAAQPLTVERALAQPPPQLANDDSRLPLTW</sequence>
<proteinExistence type="predicted"/>
<dbReference type="PANTHER" id="PTHR31350:SF29">
    <property type="entry name" value="PROTEIN SIRB1 N-TERMINAL DOMAIN-CONTAINING PROTEIN"/>
    <property type="match status" value="1"/>
</dbReference>
<feature type="region of interest" description="Disordered" evidence="1">
    <location>
        <begin position="468"/>
        <end position="490"/>
    </location>
</feature>
<feature type="region of interest" description="Disordered" evidence="1">
    <location>
        <begin position="1"/>
        <end position="22"/>
    </location>
</feature>
<keyword evidence="3" id="KW-1185">Reference proteome</keyword>